<organism evidence="3 4">
    <name type="scientific">Halobellus rubicundus</name>
    <dbReference type="NCBI Taxonomy" id="2996466"/>
    <lineage>
        <taxon>Archaea</taxon>
        <taxon>Methanobacteriati</taxon>
        <taxon>Methanobacteriota</taxon>
        <taxon>Stenosarchaea group</taxon>
        <taxon>Halobacteria</taxon>
        <taxon>Halobacteriales</taxon>
        <taxon>Haloferacaceae</taxon>
        <taxon>Halobellus</taxon>
    </lineage>
</organism>
<evidence type="ECO:0000259" key="2">
    <source>
        <dbReference type="Pfam" id="PF13619"/>
    </source>
</evidence>
<accession>A0ABD5ML72</accession>
<dbReference type="Pfam" id="PF13619">
    <property type="entry name" value="KTSC"/>
    <property type="match status" value="1"/>
</dbReference>
<reference evidence="3 4" key="1">
    <citation type="submission" date="2024-08" db="EMBL/GenBank/DDBJ databases">
        <title>Halobellus sp. MBLA0158 whole genome sequence.</title>
        <authorList>
            <person name="Hwang C.Y."/>
            <person name="Cho E.-S."/>
            <person name="Seo M.-J."/>
        </authorList>
    </citation>
    <scope>NUCLEOTIDE SEQUENCE [LARGE SCALE GENOMIC DNA]</scope>
    <source>
        <strain evidence="3 4">MBLA0158</strain>
    </source>
</reference>
<sequence>MSGDDPDSDTNAESVSKIGVDVTKIGGGLEKADNTTQLNERRIATDIGRGIQPPYNPGRLAAFMELNETHSAAVRKKARYEVGHGHDIVPHRSVSSEDASEEQFETVREFWHGSDSKWMVGPNGTAATTPEEVLEQARIDYHAIGYCAIEILTRADGTPSGLAHVPARTVRVRKAETEDNEVVKGHGYVQIRNGRTRYFGEAGDRYADEPTFVDKETGEVVTGTAENLDNEPANELIWVQNPSPLALYYGVPDWVAATRTIAADEAAKDYNHQFFEYDTIPRYAIKVTGGELKEDSKQNLRNLFQNLQGSSHRTVLLEVAKFSDGLDDDIDIELEPLSASRTQDMDFENFRERNEHEIAKVHEVPPVLLNRTETSNRSNSKEQVQEFALSVIAPEQQKFAARLYQVLHQAAFDAPDWTIEFTLRGAEQPKDEADVARSRVMASRGSMTVDEARAEVGLDPLPEEHPVDGDTLLANLGSDPIEQAMAGDRPDYLPPAENRVGERATVDFTLLDKQGVESMEFDSSNLDQGLYDPEEEELYIRFEREDGPDSLYVYLDVPPEVWEGLVNASSHGSYHYDNIRLDYAYEEITDNHSRLPEGPAPDPDEIPAGIG</sequence>
<dbReference type="Proteomes" id="UP001570511">
    <property type="component" value="Unassembled WGS sequence"/>
</dbReference>
<evidence type="ECO:0000313" key="4">
    <source>
        <dbReference type="Proteomes" id="UP001570511"/>
    </source>
</evidence>
<dbReference type="InterPro" id="IPR025309">
    <property type="entry name" value="KTSC_dom"/>
</dbReference>
<feature type="domain" description="KTSC" evidence="2">
    <location>
        <begin position="522"/>
        <end position="583"/>
    </location>
</feature>
<dbReference type="RefSeq" id="WP_372390635.1">
    <property type="nucleotide sequence ID" value="NZ_JBGNYA010000001.1"/>
</dbReference>
<dbReference type="Pfam" id="PF04860">
    <property type="entry name" value="Phage_portal"/>
    <property type="match status" value="1"/>
</dbReference>
<evidence type="ECO:0000256" key="1">
    <source>
        <dbReference type="SAM" id="MobiDB-lite"/>
    </source>
</evidence>
<keyword evidence="4" id="KW-1185">Reference proteome</keyword>
<evidence type="ECO:0000313" key="3">
    <source>
        <dbReference type="EMBL" id="MFA1612046.1"/>
    </source>
</evidence>
<gene>
    <name evidence="3" type="ORF">OS889_13670</name>
</gene>
<dbReference type="InterPro" id="IPR006944">
    <property type="entry name" value="Phage/GTA_portal"/>
</dbReference>
<proteinExistence type="predicted"/>
<name>A0ABD5ML72_9EURY</name>
<protein>
    <submittedName>
        <fullName evidence="3">Phage portal protein</fullName>
    </submittedName>
</protein>
<dbReference type="AlphaFoldDB" id="A0ABD5ML72"/>
<feature type="region of interest" description="Disordered" evidence="1">
    <location>
        <begin position="591"/>
        <end position="611"/>
    </location>
</feature>
<dbReference type="EMBL" id="JBGNYA010000001">
    <property type="protein sequence ID" value="MFA1612046.1"/>
    <property type="molecule type" value="Genomic_DNA"/>
</dbReference>
<comment type="caution">
    <text evidence="3">The sequence shown here is derived from an EMBL/GenBank/DDBJ whole genome shotgun (WGS) entry which is preliminary data.</text>
</comment>